<dbReference type="HAMAP" id="MF_04024">
    <property type="entry name" value="HSV_NEC2"/>
    <property type="match status" value="1"/>
</dbReference>
<dbReference type="InterPro" id="IPR007626">
    <property type="entry name" value="Herpesvirus_viron_egress-type"/>
</dbReference>
<keyword evidence="7 9" id="KW-0472">Membrane</keyword>
<feature type="transmembrane region" description="Helical" evidence="9">
    <location>
        <begin position="250"/>
        <end position="268"/>
    </location>
</feature>
<gene>
    <name evidence="10" type="primary">ORF24</name>
</gene>
<evidence type="ECO:0000256" key="2">
    <source>
        <dbReference type="ARBA" id="ARBA00022562"/>
    </source>
</evidence>
<comment type="subcellular location">
    <subcellularLocation>
        <location evidence="8">Host nucleus inner membrane</location>
        <topology evidence="8">Single-pass membrane protein</topology>
    </subcellularLocation>
</comment>
<evidence type="ECO:0000256" key="8">
    <source>
        <dbReference type="ARBA" id="ARBA00043948"/>
    </source>
</evidence>
<evidence type="ECO:0000256" key="6">
    <source>
        <dbReference type="ARBA" id="ARBA00022989"/>
    </source>
</evidence>
<keyword evidence="3 9" id="KW-0812">Transmembrane</keyword>
<reference evidence="10" key="1">
    <citation type="journal article" date="2015" name="J. Virol.">
        <title>Recombination of Globally Circulating Varicella-Zoster Virus.</title>
        <authorList>
            <person name="Norberg P."/>
            <person name="Depledge D.P."/>
            <person name="Kundu S."/>
            <person name="Atkinson C."/>
            <person name="Brown J."/>
            <person name="Haque T."/>
            <person name="Hussaini Y."/>
            <person name="MacMahon E."/>
            <person name="Molyneaux P."/>
            <person name="Papaevangelou V."/>
            <person name="Sengupta N."/>
            <person name="Koay E.S."/>
            <person name="Tang J.W."/>
            <person name="Underhill G.S."/>
            <person name="Grahn A."/>
            <person name="Studahl M."/>
            <person name="Breuer J."/>
            <person name="Bergstrom T."/>
        </authorList>
    </citation>
    <scope>NUCLEOTIDE SEQUENCE</scope>
    <source>
        <strain evidence="10">Var/Cli/Ves/ITA/51/2006</strain>
    </source>
</reference>
<evidence type="ECO:0000256" key="7">
    <source>
        <dbReference type="ARBA" id="ARBA00023136"/>
    </source>
</evidence>
<evidence type="ECO:0000256" key="9">
    <source>
        <dbReference type="SAM" id="Phobius"/>
    </source>
</evidence>
<protein>
    <submittedName>
        <fullName evidence="10">ORF24</fullName>
    </submittedName>
</protein>
<sequence length="269" mass="30422">MSRRTYVRSERRRGCGDNLLQRIRLVVPSALQCCDGDLPIFDPQRPPARCVFQFNGEDNVSEAFPVEYIMRLMANWAQVDCDPYIKIQNTGVSVLFQGFFFRPTNAPVAEVSIDSNNVILSSTLSTGINLSALESIKRGGGIDRRPLQALMWVNCFVRMPYVQLSFRFMGPEDPSRTIKLMARATDAYMYKETGNNLDEYIRWRPSFRSPPENGSPNTSVQMQSDIKPALPDTQTARVWKLALPVANVTYALFIVIVLVVVLGAVLFWK</sequence>
<dbReference type="Pfam" id="PF04541">
    <property type="entry name" value="Herpes_U34"/>
    <property type="match status" value="1"/>
</dbReference>
<keyword evidence="1" id="KW-0597">Phosphoprotein</keyword>
<evidence type="ECO:0000313" key="10">
    <source>
        <dbReference type="EMBL" id="AKG58208.1"/>
    </source>
</evidence>
<keyword evidence="5" id="KW-0426">Late protein</keyword>
<evidence type="ECO:0000256" key="1">
    <source>
        <dbReference type="ARBA" id="ARBA00022553"/>
    </source>
</evidence>
<keyword evidence="6 9" id="KW-1133">Transmembrane helix</keyword>
<evidence type="ECO:0000256" key="5">
    <source>
        <dbReference type="ARBA" id="ARBA00022921"/>
    </source>
</evidence>
<organism evidence="10">
    <name type="scientific">Human herpesvirus 3</name>
    <name type="common">HHV-3</name>
    <name type="synonym">Varicella-zoster virus</name>
    <dbReference type="NCBI Taxonomy" id="10335"/>
    <lineage>
        <taxon>Viruses</taxon>
        <taxon>Duplodnaviria</taxon>
        <taxon>Heunggongvirae</taxon>
        <taxon>Peploviricota</taxon>
        <taxon>Herviviricetes</taxon>
        <taxon>Herpesvirales</taxon>
        <taxon>Orthoherpesviridae</taxon>
        <taxon>Alphaherpesvirinae</taxon>
        <taxon>Varicellovirus</taxon>
        <taxon>Varicellovirus humanalpha3</taxon>
    </lineage>
</organism>
<name>A0A0F7GNK0_HHV3</name>
<evidence type="ECO:0000256" key="3">
    <source>
        <dbReference type="ARBA" id="ARBA00022692"/>
    </source>
</evidence>
<dbReference type="EMBL" id="KP771918">
    <property type="protein sequence ID" value="AKG58208.1"/>
    <property type="molecule type" value="Genomic_DNA"/>
</dbReference>
<organismHost>
    <name type="scientific">Homo sapiens</name>
    <name type="common">Human</name>
    <dbReference type="NCBI Taxonomy" id="9606"/>
</organismHost>
<accession>A0A0F7GNK0</accession>
<keyword evidence="4" id="KW-1043">Host membrane</keyword>
<keyword evidence="2" id="KW-1048">Host nucleus</keyword>
<dbReference type="GO" id="GO:0044201">
    <property type="term" value="C:host cell nuclear inner membrane"/>
    <property type="evidence" value="ECO:0007669"/>
    <property type="project" value="UniProtKB-SubCell"/>
</dbReference>
<proteinExistence type="inferred from homology"/>
<evidence type="ECO:0000256" key="4">
    <source>
        <dbReference type="ARBA" id="ARBA00022870"/>
    </source>
</evidence>